<name>A0ABP8DTN3_9ACTN</name>
<protein>
    <submittedName>
        <fullName evidence="2">Uncharacterized protein</fullName>
    </submittedName>
</protein>
<dbReference type="Proteomes" id="UP001500620">
    <property type="component" value="Unassembled WGS sequence"/>
</dbReference>
<feature type="compositionally biased region" description="Gly residues" evidence="1">
    <location>
        <begin position="10"/>
        <end position="20"/>
    </location>
</feature>
<gene>
    <name evidence="2" type="ORF">GCM10022255_107410</name>
</gene>
<comment type="caution">
    <text evidence="2">The sequence shown here is derived from an EMBL/GenBank/DDBJ whole genome shotgun (WGS) entry which is preliminary data.</text>
</comment>
<evidence type="ECO:0000313" key="2">
    <source>
        <dbReference type="EMBL" id="GAA4263380.1"/>
    </source>
</evidence>
<proteinExistence type="predicted"/>
<reference evidence="3" key="1">
    <citation type="journal article" date="2019" name="Int. J. Syst. Evol. Microbiol.">
        <title>The Global Catalogue of Microorganisms (GCM) 10K type strain sequencing project: providing services to taxonomists for standard genome sequencing and annotation.</title>
        <authorList>
            <consortium name="The Broad Institute Genomics Platform"/>
            <consortium name="The Broad Institute Genome Sequencing Center for Infectious Disease"/>
            <person name="Wu L."/>
            <person name="Ma J."/>
        </authorList>
    </citation>
    <scope>NUCLEOTIDE SEQUENCE [LARGE SCALE GENOMIC DNA]</scope>
    <source>
        <strain evidence="3">JCM 17441</strain>
    </source>
</reference>
<keyword evidence="3" id="KW-1185">Reference proteome</keyword>
<dbReference type="EMBL" id="BAABAT010000067">
    <property type="protein sequence ID" value="GAA4263380.1"/>
    <property type="molecule type" value="Genomic_DNA"/>
</dbReference>
<evidence type="ECO:0000256" key="1">
    <source>
        <dbReference type="SAM" id="MobiDB-lite"/>
    </source>
</evidence>
<feature type="region of interest" description="Disordered" evidence="1">
    <location>
        <begin position="1"/>
        <end position="21"/>
    </location>
</feature>
<evidence type="ECO:0000313" key="3">
    <source>
        <dbReference type="Proteomes" id="UP001500620"/>
    </source>
</evidence>
<organism evidence="2 3">
    <name type="scientific">Dactylosporangium darangshiense</name>
    <dbReference type="NCBI Taxonomy" id="579108"/>
    <lineage>
        <taxon>Bacteria</taxon>
        <taxon>Bacillati</taxon>
        <taxon>Actinomycetota</taxon>
        <taxon>Actinomycetes</taxon>
        <taxon>Micromonosporales</taxon>
        <taxon>Micromonosporaceae</taxon>
        <taxon>Dactylosporangium</taxon>
    </lineage>
</organism>
<accession>A0ABP8DTN3</accession>
<sequence>MAEAQRYPGPTGGHRAGPGYRGHLRVVSAPSAWESAARSHADSYVTGRTDAPGQRTYVAPPTPDMPFTEDGTAGQVHFAPPPEFVQHPESLMPPAEDLFPQIPIWYDAYLPNRDAVIGLRAAIVERVRAFGQLHALEAFGRRFRGRPIGPYAVALLFWIPPDQQGRPLRIDRRYYPKVRLTGDPVDVLQQLVGQVHTGWATPGFNLRETLVSDPDPDWTAAQLGTAKFFGVALSSLDDPPGSGSWARNSPTVDHADDLPTLCMIQCIDGGRMVVRHLGADGRRAVQRSSSVALHTAAGFAPFAWKYEPSLNRIPVEHPDAHVWHQMRELARMIYWGWERLR</sequence>